<organism evidence="5">
    <name type="scientific">Jonesiaceae bacterium BS-20</name>
    <dbReference type="NCBI Taxonomy" id="3120821"/>
    <lineage>
        <taxon>Bacteria</taxon>
        <taxon>Bacillati</taxon>
        <taxon>Actinomycetota</taxon>
        <taxon>Actinomycetes</taxon>
        <taxon>Micrococcales</taxon>
        <taxon>Jonesiaceae</taxon>
    </lineage>
</organism>
<gene>
    <name evidence="5" type="ORF">V5R04_13165</name>
</gene>
<proteinExistence type="predicted"/>
<dbReference type="Pfam" id="PF13377">
    <property type="entry name" value="Peripla_BP_3"/>
    <property type="match status" value="1"/>
</dbReference>
<evidence type="ECO:0000256" key="1">
    <source>
        <dbReference type="ARBA" id="ARBA00023015"/>
    </source>
</evidence>
<keyword evidence="3" id="KW-0804">Transcription</keyword>
<dbReference type="SMART" id="SM00354">
    <property type="entry name" value="HTH_LACI"/>
    <property type="match status" value="1"/>
</dbReference>
<dbReference type="PANTHER" id="PTHR30146:SF109">
    <property type="entry name" value="HTH-TYPE TRANSCRIPTIONAL REGULATOR GALS"/>
    <property type="match status" value="1"/>
</dbReference>
<evidence type="ECO:0000259" key="4">
    <source>
        <dbReference type="PROSITE" id="PS50932"/>
    </source>
</evidence>
<dbReference type="InterPro" id="IPR000843">
    <property type="entry name" value="HTH_LacI"/>
</dbReference>
<dbReference type="Pfam" id="PF00356">
    <property type="entry name" value="LacI"/>
    <property type="match status" value="1"/>
</dbReference>
<keyword evidence="2 5" id="KW-0238">DNA-binding</keyword>
<dbReference type="GO" id="GO:0003700">
    <property type="term" value="F:DNA-binding transcription factor activity"/>
    <property type="evidence" value="ECO:0007669"/>
    <property type="project" value="TreeGrafter"/>
</dbReference>
<dbReference type="InterPro" id="IPR028082">
    <property type="entry name" value="Peripla_BP_I"/>
</dbReference>
<name>A0AAU7DVX9_9MICO</name>
<dbReference type="InterPro" id="IPR046335">
    <property type="entry name" value="LacI/GalR-like_sensor"/>
</dbReference>
<dbReference type="PROSITE" id="PS50932">
    <property type="entry name" value="HTH_LACI_2"/>
    <property type="match status" value="1"/>
</dbReference>
<keyword evidence="1" id="KW-0805">Transcription regulation</keyword>
<dbReference type="Gene3D" id="1.10.260.40">
    <property type="entry name" value="lambda repressor-like DNA-binding domains"/>
    <property type="match status" value="1"/>
</dbReference>
<feature type="domain" description="HTH lacI-type" evidence="4">
    <location>
        <begin position="4"/>
        <end position="58"/>
    </location>
</feature>
<evidence type="ECO:0000256" key="3">
    <source>
        <dbReference type="ARBA" id="ARBA00023163"/>
    </source>
</evidence>
<dbReference type="EMBL" id="CP146203">
    <property type="protein sequence ID" value="XBH21152.1"/>
    <property type="molecule type" value="Genomic_DNA"/>
</dbReference>
<evidence type="ECO:0000256" key="2">
    <source>
        <dbReference type="ARBA" id="ARBA00023125"/>
    </source>
</evidence>
<dbReference type="GO" id="GO:0000976">
    <property type="term" value="F:transcription cis-regulatory region binding"/>
    <property type="evidence" value="ECO:0007669"/>
    <property type="project" value="TreeGrafter"/>
</dbReference>
<protein>
    <submittedName>
        <fullName evidence="5">LacI family DNA-binding transcriptional regulator</fullName>
    </submittedName>
</protein>
<evidence type="ECO:0000313" key="5">
    <source>
        <dbReference type="EMBL" id="XBH21152.1"/>
    </source>
</evidence>
<dbReference type="Gene3D" id="3.40.50.2300">
    <property type="match status" value="2"/>
</dbReference>
<accession>A0AAU7DVX9</accession>
<reference evidence="5" key="1">
    <citation type="submission" date="2024-02" db="EMBL/GenBank/DDBJ databases">
        <title>Tomenella chthoni gen. nov. sp. nov., a member of the family Jonesiaceae isolated from bat guano.</title>
        <authorList>
            <person name="Miller S.L."/>
            <person name="King J."/>
            <person name="Sankaranarayanan K."/>
            <person name="Lawson P.A."/>
        </authorList>
    </citation>
    <scope>NUCLEOTIDE SEQUENCE</scope>
    <source>
        <strain evidence="5">BS-20</strain>
    </source>
</reference>
<dbReference type="AlphaFoldDB" id="A0AAU7DVX9"/>
<dbReference type="InterPro" id="IPR010982">
    <property type="entry name" value="Lambda_DNA-bd_dom_sf"/>
</dbReference>
<sequence length="336" mass="36507">MTRVRLKDVAEHAGVSLKTVSNVVNSHPHVKPEMRQKVLTSIDLLGYRPNITARRLATGRTKTLALAVSGISIPYFAELSERIYKQAAARGYNVLLAQTGDTLEGELAVLNNQETGLYDGLIFHPGQVTADEIEKRASVFPCVIIGESNAPPTVDHVFIDNYQAAKDVTEHLLAQGRKNLLFVGYESQHITMTSMQRLMGFRQAFLDRGLTSDPNREIAIAHSRPDSAFEALLATLETGIPVDGIICRDDLPAMGVLRALASKGLRVPQDVAVTGWDNLSTSAFLVPSLTSVDPNSDEIAAQAVDQLIARIEGDQSPGRPIVIPHKIINRESSAGE</sequence>
<dbReference type="CDD" id="cd06267">
    <property type="entry name" value="PBP1_LacI_sugar_binding-like"/>
    <property type="match status" value="1"/>
</dbReference>
<dbReference type="PROSITE" id="PS00356">
    <property type="entry name" value="HTH_LACI_1"/>
    <property type="match status" value="1"/>
</dbReference>
<dbReference type="PANTHER" id="PTHR30146">
    <property type="entry name" value="LACI-RELATED TRANSCRIPTIONAL REPRESSOR"/>
    <property type="match status" value="1"/>
</dbReference>
<dbReference type="SUPFAM" id="SSF53822">
    <property type="entry name" value="Periplasmic binding protein-like I"/>
    <property type="match status" value="1"/>
</dbReference>
<dbReference type="SUPFAM" id="SSF47413">
    <property type="entry name" value="lambda repressor-like DNA-binding domains"/>
    <property type="match status" value="1"/>
</dbReference>
<dbReference type="CDD" id="cd01392">
    <property type="entry name" value="HTH_LacI"/>
    <property type="match status" value="1"/>
</dbReference>